<keyword evidence="13" id="KW-0472">Membrane</keyword>
<feature type="domain" description="HAMP" evidence="14">
    <location>
        <begin position="109"/>
        <end position="161"/>
    </location>
</feature>
<keyword evidence="12" id="KW-0902">Two-component regulatory system</keyword>
<dbReference type="Gene3D" id="1.10.287.130">
    <property type="match status" value="1"/>
</dbReference>
<keyword evidence="4" id="KW-1003">Cell membrane</keyword>
<keyword evidence="11" id="KW-1133">Transmembrane helix</keyword>
<evidence type="ECO:0000256" key="13">
    <source>
        <dbReference type="ARBA" id="ARBA00023136"/>
    </source>
</evidence>
<keyword evidence="7" id="KW-0812">Transmembrane</keyword>
<dbReference type="Proteomes" id="UP001164761">
    <property type="component" value="Chromosome"/>
</dbReference>
<keyword evidence="10" id="KW-0067">ATP-binding</keyword>
<comment type="catalytic activity">
    <reaction evidence="1">
        <text>ATP + protein L-histidine = ADP + protein N-phospho-L-histidine.</text>
        <dbReference type="EC" id="2.7.13.3"/>
    </reaction>
</comment>
<evidence type="ECO:0000256" key="2">
    <source>
        <dbReference type="ARBA" id="ARBA00004651"/>
    </source>
</evidence>
<evidence type="ECO:0000256" key="3">
    <source>
        <dbReference type="ARBA" id="ARBA00012438"/>
    </source>
</evidence>
<dbReference type="InterPro" id="IPR036097">
    <property type="entry name" value="HisK_dim/P_sf"/>
</dbReference>
<dbReference type="PANTHER" id="PTHR45528">
    <property type="entry name" value="SENSOR HISTIDINE KINASE CPXA"/>
    <property type="match status" value="1"/>
</dbReference>
<evidence type="ECO:0000256" key="6">
    <source>
        <dbReference type="ARBA" id="ARBA00022679"/>
    </source>
</evidence>
<dbReference type="Pfam" id="PF00512">
    <property type="entry name" value="HisKA"/>
    <property type="match status" value="1"/>
</dbReference>
<keyword evidence="9 15" id="KW-0418">Kinase</keyword>
<organism evidence="15 16">
    <name type="scientific">Alicyclobacillus fastidiosus</name>
    <dbReference type="NCBI Taxonomy" id="392011"/>
    <lineage>
        <taxon>Bacteria</taxon>
        <taxon>Bacillati</taxon>
        <taxon>Bacillota</taxon>
        <taxon>Bacilli</taxon>
        <taxon>Bacillales</taxon>
        <taxon>Alicyclobacillaceae</taxon>
        <taxon>Alicyclobacillus</taxon>
    </lineage>
</organism>
<protein>
    <recommendedName>
        <fullName evidence="3">histidine kinase</fullName>
        <ecNumber evidence="3">2.7.13.3</ecNumber>
    </recommendedName>
</protein>
<evidence type="ECO:0000256" key="4">
    <source>
        <dbReference type="ARBA" id="ARBA00022475"/>
    </source>
</evidence>
<dbReference type="SUPFAM" id="SSF158472">
    <property type="entry name" value="HAMP domain-like"/>
    <property type="match status" value="1"/>
</dbReference>
<dbReference type="RefSeq" id="WP_268004130.1">
    <property type="nucleotide sequence ID" value="NZ_BSUT01000001.1"/>
</dbReference>
<dbReference type="EMBL" id="CP104067">
    <property type="protein sequence ID" value="WAH40233.1"/>
    <property type="molecule type" value="Genomic_DNA"/>
</dbReference>
<dbReference type="PROSITE" id="PS50885">
    <property type="entry name" value="HAMP"/>
    <property type="match status" value="1"/>
</dbReference>
<dbReference type="SMART" id="SM00304">
    <property type="entry name" value="HAMP"/>
    <property type="match status" value="1"/>
</dbReference>
<keyword evidence="6" id="KW-0808">Transferase</keyword>
<dbReference type="Pfam" id="PF00672">
    <property type="entry name" value="HAMP"/>
    <property type="match status" value="1"/>
</dbReference>
<dbReference type="EC" id="2.7.13.3" evidence="3"/>
<reference evidence="15" key="1">
    <citation type="submission" date="2022-08" db="EMBL/GenBank/DDBJ databases">
        <title>Alicyclobacillus fastidiosus DSM 17978, complete genome.</title>
        <authorList>
            <person name="Wang Q."/>
            <person name="Cai R."/>
            <person name="Wang Z."/>
        </authorList>
    </citation>
    <scope>NUCLEOTIDE SEQUENCE</scope>
    <source>
        <strain evidence="15">DSM 17978</strain>
    </source>
</reference>
<keyword evidence="5" id="KW-0597">Phosphoprotein</keyword>
<evidence type="ECO:0000256" key="10">
    <source>
        <dbReference type="ARBA" id="ARBA00022840"/>
    </source>
</evidence>
<keyword evidence="8" id="KW-0547">Nucleotide-binding</keyword>
<proteinExistence type="predicted"/>
<evidence type="ECO:0000256" key="9">
    <source>
        <dbReference type="ARBA" id="ARBA00022777"/>
    </source>
</evidence>
<evidence type="ECO:0000256" key="1">
    <source>
        <dbReference type="ARBA" id="ARBA00000085"/>
    </source>
</evidence>
<dbReference type="GO" id="GO:0016301">
    <property type="term" value="F:kinase activity"/>
    <property type="evidence" value="ECO:0007669"/>
    <property type="project" value="UniProtKB-KW"/>
</dbReference>
<evidence type="ECO:0000313" key="15">
    <source>
        <dbReference type="EMBL" id="WAH40233.1"/>
    </source>
</evidence>
<evidence type="ECO:0000256" key="5">
    <source>
        <dbReference type="ARBA" id="ARBA00022553"/>
    </source>
</evidence>
<dbReference type="CDD" id="cd00082">
    <property type="entry name" value="HisKA"/>
    <property type="match status" value="1"/>
</dbReference>
<keyword evidence="16" id="KW-1185">Reference proteome</keyword>
<evidence type="ECO:0000256" key="8">
    <source>
        <dbReference type="ARBA" id="ARBA00022741"/>
    </source>
</evidence>
<evidence type="ECO:0000313" key="16">
    <source>
        <dbReference type="Proteomes" id="UP001164761"/>
    </source>
</evidence>
<comment type="subcellular location">
    <subcellularLocation>
        <location evidence="2">Cell membrane</location>
        <topology evidence="2">Multi-pass membrane protein</topology>
    </subcellularLocation>
</comment>
<name>A0ABY6ZCG9_9BACL</name>
<dbReference type="InterPro" id="IPR003660">
    <property type="entry name" value="HAMP_dom"/>
</dbReference>
<evidence type="ECO:0000259" key="14">
    <source>
        <dbReference type="PROSITE" id="PS50885"/>
    </source>
</evidence>
<dbReference type="InterPro" id="IPR050398">
    <property type="entry name" value="HssS/ArlS-like"/>
</dbReference>
<dbReference type="Gene3D" id="6.10.340.10">
    <property type="match status" value="1"/>
</dbReference>
<dbReference type="InterPro" id="IPR003661">
    <property type="entry name" value="HisK_dim/P_dom"/>
</dbReference>
<dbReference type="SUPFAM" id="SSF47384">
    <property type="entry name" value="Homodimeric domain of signal transducing histidine kinase"/>
    <property type="match status" value="1"/>
</dbReference>
<gene>
    <name evidence="15" type="ORF">NZD89_17860</name>
</gene>
<evidence type="ECO:0000256" key="11">
    <source>
        <dbReference type="ARBA" id="ARBA00022989"/>
    </source>
</evidence>
<evidence type="ECO:0000256" key="12">
    <source>
        <dbReference type="ARBA" id="ARBA00023012"/>
    </source>
</evidence>
<dbReference type="SMART" id="SM00388">
    <property type="entry name" value="HisKA"/>
    <property type="match status" value="1"/>
</dbReference>
<dbReference type="CDD" id="cd06225">
    <property type="entry name" value="HAMP"/>
    <property type="match status" value="1"/>
</dbReference>
<evidence type="ECO:0000256" key="7">
    <source>
        <dbReference type="ARBA" id="ARBA00022692"/>
    </source>
</evidence>
<sequence>MALNQTMNRVVMTFANWTNPTWQSDLQKQLGQSGTEVVILSPTGREIFDSGYRHARHWMSVSQTTVVDDGQVVGSVKVYASGPNDPVADLSAVAAMFCVIFLVGFQMQRYVVRPLEAMSRAARLIAEGDLDIELPSSRVTEIELVRTGFKVMVAGLAESFQKQAELAEERRFFMGAVAHDLRTPLFALRGYLDGLEQGIARTPDKMAKYVAVCIEKASQLDRLVADLFAFTKLEYMEQTLQADDVDVARVVERSVDNLRGQVQDKGVSIVLETLARRVSREEICIYWSGR</sequence>
<dbReference type="PANTHER" id="PTHR45528:SF1">
    <property type="entry name" value="SENSOR HISTIDINE KINASE CPXA"/>
    <property type="match status" value="1"/>
</dbReference>
<accession>A0ABY6ZCG9</accession>